<reference evidence="2 3" key="1">
    <citation type="submission" date="2012-06" db="EMBL/GenBank/DDBJ databases">
        <title>Complete sequence of Thiocystis violascens DSM 198.</title>
        <authorList>
            <consortium name="US DOE Joint Genome Institute"/>
            <person name="Lucas S."/>
            <person name="Han J."/>
            <person name="Lapidus A."/>
            <person name="Cheng J.-F."/>
            <person name="Goodwin L."/>
            <person name="Pitluck S."/>
            <person name="Peters L."/>
            <person name="Ovchinnikova G."/>
            <person name="Teshima H."/>
            <person name="Detter J.C."/>
            <person name="Han C."/>
            <person name="Tapia R."/>
            <person name="Land M."/>
            <person name="Hauser L."/>
            <person name="Kyrpides N."/>
            <person name="Ivanova N."/>
            <person name="Pagani I."/>
            <person name="Vogl K."/>
            <person name="Liu Z."/>
            <person name="Frigaard N.-U."/>
            <person name="Bryant D."/>
            <person name="Woyke T."/>
        </authorList>
    </citation>
    <scope>NUCLEOTIDE SEQUENCE [LARGE SCALE GENOMIC DNA]</scope>
    <source>
        <strain evidence="3">ATCC 17096 / DSM 198 / 6111</strain>
    </source>
</reference>
<dbReference type="AlphaFoldDB" id="I3YFU7"/>
<dbReference type="STRING" id="765911.Thivi_4041"/>
<dbReference type="OrthoDB" id="9801609at2"/>
<dbReference type="Gene3D" id="3.40.50.2000">
    <property type="entry name" value="Glycogen Phosphorylase B"/>
    <property type="match status" value="1"/>
</dbReference>
<protein>
    <submittedName>
        <fullName evidence="2">Glycosyltransferase</fullName>
    </submittedName>
</protein>
<dbReference type="GO" id="GO:0016757">
    <property type="term" value="F:glycosyltransferase activity"/>
    <property type="evidence" value="ECO:0007669"/>
    <property type="project" value="InterPro"/>
</dbReference>
<dbReference type="SUPFAM" id="SSF53756">
    <property type="entry name" value="UDP-Glycosyltransferase/glycogen phosphorylase"/>
    <property type="match status" value="1"/>
</dbReference>
<keyword evidence="2" id="KW-0808">Transferase</keyword>
<dbReference type="GO" id="GO:1901135">
    <property type="term" value="P:carbohydrate derivative metabolic process"/>
    <property type="evidence" value="ECO:0007669"/>
    <property type="project" value="UniProtKB-ARBA"/>
</dbReference>
<feature type="domain" description="Glycosyl transferase family 1" evidence="1">
    <location>
        <begin position="225"/>
        <end position="295"/>
    </location>
</feature>
<keyword evidence="3" id="KW-1185">Reference proteome</keyword>
<dbReference type="eggNOG" id="COG0438">
    <property type="taxonomic scope" value="Bacteria"/>
</dbReference>
<organism evidence="2 3">
    <name type="scientific">Thiocystis violascens (strain ATCC 17096 / DSM 198 / 6111)</name>
    <name type="common">Chromatium violascens</name>
    <dbReference type="NCBI Taxonomy" id="765911"/>
    <lineage>
        <taxon>Bacteria</taxon>
        <taxon>Pseudomonadati</taxon>
        <taxon>Pseudomonadota</taxon>
        <taxon>Gammaproteobacteria</taxon>
        <taxon>Chromatiales</taxon>
        <taxon>Chromatiaceae</taxon>
        <taxon>Thiocystis</taxon>
    </lineage>
</organism>
<dbReference type="PANTHER" id="PTHR12526">
    <property type="entry name" value="GLYCOSYLTRANSFERASE"/>
    <property type="match status" value="1"/>
</dbReference>
<dbReference type="HOGENOM" id="CLU_791525_0_0_6"/>
<dbReference type="RefSeq" id="WP_014780251.1">
    <property type="nucleotide sequence ID" value="NC_018012.1"/>
</dbReference>
<sequence length="347" mass="39257">MAIYFLAPDYTFPSGGVRVIYRHVDILNANGFEAYVLHRQLGHRCTWFENDTPIVYWDSSIKRRIYHKLKKYVSNNPARKIFLVGAPTSKLEDTDILVLPEIYGPEIKSIAVGVPKVILNQNCYLTFRGYSIKKDRLPNPYTHPDIKGVLINSEDGLDYLKYVFPTLEPARFRLSIDKHLFAYSRAKKRQICYTARKGEQEVQQVLNILKVRDSLSGFSLVPFSGISQEKVAQLMRESAIFLSLGQYEGFGLPPAEAMACGSIVVGFHAGGGREFMKPEFSFPIEYGDILGFAQALEGVTTTYDARQEQYLEMGQRASDFILSTYSPENEEADLLAFWKGILGRAST</sequence>
<evidence type="ECO:0000313" key="2">
    <source>
        <dbReference type="EMBL" id="AFL75865.1"/>
    </source>
</evidence>
<dbReference type="InterPro" id="IPR001296">
    <property type="entry name" value="Glyco_trans_1"/>
</dbReference>
<dbReference type="Pfam" id="PF00534">
    <property type="entry name" value="Glycos_transf_1"/>
    <property type="match status" value="1"/>
</dbReference>
<proteinExistence type="predicted"/>
<evidence type="ECO:0000313" key="3">
    <source>
        <dbReference type="Proteomes" id="UP000006062"/>
    </source>
</evidence>
<name>I3YFU7_THIV6</name>
<dbReference type="KEGG" id="tvi:Thivi_4041"/>
<accession>I3YFU7</accession>
<dbReference type="Proteomes" id="UP000006062">
    <property type="component" value="Chromosome"/>
</dbReference>
<dbReference type="EMBL" id="CP003154">
    <property type="protein sequence ID" value="AFL75865.1"/>
    <property type="molecule type" value="Genomic_DNA"/>
</dbReference>
<gene>
    <name evidence="2" type="ordered locus">Thivi_4041</name>
</gene>
<evidence type="ECO:0000259" key="1">
    <source>
        <dbReference type="Pfam" id="PF00534"/>
    </source>
</evidence>